<dbReference type="InterPro" id="IPR050109">
    <property type="entry name" value="HTH-type_TetR-like_transc_reg"/>
</dbReference>
<feature type="domain" description="HTH tetR-type" evidence="5">
    <location>
        <begin position="12"/>
        <end position="72"/>
    </location>
</feature>
<dbReference type="Gene3D" id="1.10.10.60">
    <property type="entry name" value="Homeodomain-like"/>
    <property type="match status" value="1"/>
</dbReference>
<dbReference type="RefSeq" id="WP_121658726.1">
    <property type="nucleotide sequence ID" value="NZ_BMEK01000001.1"/>
</dbReference>
<dbReference type="PRINTS" id="PR00455">
    <property type="entry name" value="HTHTETR"/>
</dbReference>
<gene>
    <name evidence="6" type="ORF">D9V28_05980</name>
</gene>
<organism evidence="6 7">
    <name type="scientific">Mycetocola zhadangensis</name>
    <dbReference type="NCBI Taxonomy" id="1164595"/>
    <lineage>
        <taxon>Bacteria</taxon>
        <taxon>Bacillati</taxon>
        <taxon>Actinomycetota</taxon>
        <taxon>Actinomycetes</taxon>
        <taxon>Micrococcales</taxon>
        <taxon>Microbacteriaceae</taxon>
        <taxon>Mycetocola</taxon>
    </lineage>
</organism>
<dbReference type="OrthoDB" id="9796019at2"/>
<dbReference type="Pfam" id="PF16859">
    <property type="entry name" value="TetR_C_11"/>
    <property type="match status" value="1"/>
</dbReference>
<dbReference type="InterPro" id="IPR011075">
    <property type="entry name" value="TetR_C"/>
</dbReference>
<dbReference type="Proteomes" id="UP000282460">
    <property type="component" value="Unassembled WGS sequence"/>
</dbReference>
<name>A0A3L7J7G7_9MICO</name>
<dbReference type="InterPro" id="IPR001647">
    <property type="entry name" value="HTH_TetR"/>
</dbReference>
<evidence type="ECO:0000259" key="5">
    <source>
        <dbReference type="PROSITE" id="PS50977"/>
    </source>
</evidence>
<keyword evidence="1" id="KW-0805">Transcription regulation</keyword>
<keyword evidence="3" id="KW-0804">Transcription</keyword>
<dbReference type="PANTHER" id="PTHR30055">
    <property type="entry name" value="HTH-TYPE TRANSCRIPTIONAL REGULATOR RUTR"/>
    <property type="match status" value="1"/>
</dbReference>
<evidence type="ECO:0000313" key="6">
    <source>
        <dbReference type="EMBL" id="RLQ86364.1"/>
    </source>
</evidence>
<proteinExistence type="predicted"/>
<dbReference type="EMBL" id="RCWJ01000001">
    <property type="protein sequence ID" value="RLQ86364.1"/>
    <property type="molecule type" value="Genomic_DNA"/>
</dbReference>
<dbReference type="Pfam" id="PF00440">
    <property type="entry name" value="TetR_N"/>
    <property type="match status" value="1"/>
</dbReference>
<dbReference type="PANTHER" id="PTHR30055:SF148">
    <property type="entry name" value="TETR-FAMILY TRANSCRIPTIONAL REGULATOR"/>
    <property type="match status" value="1"/>
</dbReference>
<feature type="DNA-binding region" description="H-T-H motif" evidence="4">
    <location>
        <begin position="35"/>
        <end position="54"/>
    </location>
</feature>
<dbReference type="PROSITE" id="PS50977">
    <property type="entry name" value="HTH_TETR_2"/>
    <property type="match status" value="1"/>
</dbReference>
<sequence>MVEAKLGRPRSEATRHAILRAAAGLVDEIGYANITTTAIATRAGAGKQTIYRWWRAKSSVIADAVVEGYLRLPSADVAVTGSLEDDLKAWLHVTVQVMNDAATGPMVRALAAAASDDAAQATALWDHLTGPLHRDLLNRLERGQHAGQLSAAVDSAAIADALLGTVLFRLLAQAPNPARLDGIVDAVLGASRPAG</sequence>
<keyword evidence="2 4" id="KW-0238">DNA-binding</keyword>
<evidence type="ECO:0000256" key="4">
    <source>
        <dbReference type="PROSITE-ProRule" id="PRU00335"/>
    </source>
</evidence>
<dbReference type="Gene3D" id="1.10.357.10">
    <property type="entry name" value="Tetracycline Repressor, domain 2"/>
    <property type="match status" value="1"/>
</dbReference>
<protein>
    <submittedName>
        <fullName evidence="6">TetR/AcrR family transcriptional regulator</fullName>
    </submittedName>
</protein>
<dbReference type="SUPFAM" id="SSF46689">
    <property type="entry name" value="Homeodomain-like"/>
    <property type="match status" value="1"/>
</dbReference>
<dbReference type="GO" id="GO:0000976">
    <property type="term" value="F:transcription cis-regulatory region binding"/>
    <property type="evidence" value="ECO:0007669"/>
    <property type="project" value="TreeGrafter"/>
</dbReference>
<dbReference type="GO" id="GO:0003700">
    <property type="term" value="F:DNA-binding transcription factor activity"/>
    <property type="evidence" value="ECO:0007669"/>
    <property type="project" value="TreeGrafter"/>
</dbReference>
<reference evidence="6 7" key="1">
    <citation type="submission" date="2018-10" db="EMBL/GenBank/DDBJ databases">
        <authorList>
            <person name="Li J."/>
        </authorList>
    </citation>
    <scope>NUCLEOTIDE SEQUENCE [LARGE SCALE GENOMIC DNA]</scope>
    <source>
        <strain evidence="6 7">ZD1-4</strain>
    </source>
</reference>
<evidence type="ECO:0000256" key="1">
    <source>
        <dbReference type="ARBA" id="ARBA00023015"/>
    </source>
</evidence>
<dbReference type="InterPro" id="IPR009057">
    <property type="entry name" value="Homeodomain-like_sf"/>
</dbReference>
<comment type="caution">
    <text evidence="6">The sequence shown here is derived from an EMBL/GenBank/DDBJ whole genome shotgun (WGS) entry which is preliminary data.</text>
</comment>
<dbReference type="InterPro" id="IPR036271">
    <property type="entry name" value="Tet_transcr_reg_TetR-rel_C_sf"/>
</dbReference>
<dbReference type="AlphaFoldDB" id="A0A3L7J7G7"/>
<keyword evidence="7" id="KW-1185">Reference proteome</keyword>
<dbReference type="SUPFAM" id="SSF48498">
    <property type="entry name" value="Tetracyclin repressor-like, C-terminal domain"/>
    <property type="match status" value="1"/>
</dbReference>
<evidence type="ECO:0000256" key="2">
    <source>
        <dbReference type="ARBA" id="ARBA00023125"/>
    </source>
</evidence>
<accession>A0A3L7J7G7</accession>
<evidence type="ECO:0000313" key="7">
    <source>
        <dbReference type="Proteomes" id="UP000282460"/>
    </source>
</evidence>
<evidence type="ECO:0000256" key="3">
    <source>
        <dbReference type="ARBA" id="ARBA00023163"/>
    </source>
</evidence>